<dbReference type="HOGENOM" id="CLU_813357_0_0_7"/>
<keyword evidence="2" id="KW-1185">Reference proteome</keyword>
<dbReference type="KEGG" id="gsb:GSUB_04145"/>
<dbReference type="STRING" id="483547.GSUB_04145"/>
<reference evidence="1 2" key="1">
    <citation type="journal article" date="2015" name="Genome Announc.">
        <title>Genomes of Geoalkalibacter ferrihydriticus Z-0531T and Geoalkalibacter subterraneus Red1T, Two Haloalkaliphilic Metal-Reducing Deltaproteobacteria.</title>
        <authorList>
            <person name="Badalamenti J.P."/>
            <person name="Krajmalnik-Brown R."/>
            <person name="Torres C.I."/>
            <person name="Bond D.R."/>
        </authorList>
    </citation>
    <scope>NUCLEOTIDE SEQUENCE [LARGE SCALE GENOMIC DNA]</scope>
    <source>
        <strain evidence="1 2">Red1</strain>
    </source>
</reference>
<organism evidence="1 2">
    <name type="scientific">Geoalkalibacter subterraneus</name>
    <dbReference type="NCBI Taxonomy" id="483547"/>
    <lineage>
        <taxon>Bacteria</taxon>
        <taxon>Pseudomonadati</taxon>
        <taxon>Thermodesulfobacteriota</taxon>
        <taxon>Desulfuromonadia</taxon>
        <taxon>Desulfuromonadales</taxon>
        <taxon>Geoalkalibacteraceae</taxon>
        <taxon>Geoalkalibacter</taxon>
    </lineage>
</organism>
<dbReference type="Proteomes" id="UP000035036">
    <property type="component" value="Chromosome"/>
</dbReference>
<dbReference type="InterPro" id="IPR007433">
    <property type="entry name" value="DUF481"/>
</dbReference>
<evidence type="ECO:0000313" key="2">
    <source>
        <dbReference type="Proteomes" id="UP000035036"/>
    </source>
</evidence>
<name>A0A0B5FQP7_9BACT</name>
<proteinExistence type="predicted"/>
<dbReference type="AlphaFoldDB" id="A0A0B5FQP7"/>
<evidence type="ECO:0008006" key="3">
    <source>
        <dbReference type="Google" id="ProtNLM"/>
    </source>
</evidence>
<gene>
    <name evidence="1" type="ORF">GSUB_04145</name>
</gene>
<dbReference type="OrthoDB" id="9806250at2"/>
<protein>
    <recommendedName>
        <fullName evidence="3">DUF481 domain-containing protein</fullName>
    </recommendedName>
</protein>
<evidence type="ECO:0000313" key="1">
    <source>
        <dbReference type="EMBL" id="AJF05916.1"/>
    </source>
</evidence>
<accession>A0A0B5FQP7</accession>
<dbReference type="RefSeq" id="WP_040199327.1">
    <property type="nucleotide sequence ID" value="NZ_CP010311.1"/>
</dbReference>
<dbReference type="EMBL" id="CP010311">
    <property type="protein sequence ID" value="AJF05916.1"/>
    <property type="molecule type" value="Genomic_DNA"/>
</dbReference>
<dbReference type="Pfam" id="PF04338">
    <property type="entry name" value="DUF481"/>
    <property type="match status" value="1"/>
</dbReference>
<sequence>MTPLSLLRAFIPWTFILLLSLSIVPTVEADELILKNGDRLTGSVVSAKEGKLTFNTPYAGDVAIAMDAIASINSDTDVTLRFNGKEVLSGKLATDDDQITLQASEVRGATPIDWTQVRSINVPDTYWDGSVFLGGTHQAGNTERTSVSFGAEAMRRSLRDRFSLSFLYNYAEEDGELTTRDTYGSLKYDYFFTQKFYGLLSLEMLKDKFKDLNLRTIVGPGVGYQLWEDDIKALALEAGIAYFSEDRVDGEDDQWITARLGANARWQITPWLKFTDRLLLYPQLESFGDYTLRNEGALLTSLGGSWSLRLSNVWERDSDPAEDIKKDDFKTSLSLQYSF</sequence>